<comment type="similarity">
    <text evidence="1">Belongs to the peptidase M16 family.</text>
</comment>
<feature type="domain" description="Peptidase M16 C-terminal" evidence="8">
    <location>
        <begin position="214"/>
        <end position="394"/>
    </location>
</feature>
<comment type="caution">
    <text evidence="9">The sequence shown here is derived from an EMBL/GenBank/DDBJ whole genome shotgun (WGS) entry which is preliminary data.</text>
</comment>
<sequence length="472" mass="51969">MTRGRLFSILGLGLTLMFIAPHAVTAGTSEQALAESSDAEFEIDYERYTLDNGLQVILHRDPTAPLVAVNIWYHVGSGDEVPGMSGFAHLFEHMMFQGAKHIGEDVHFDTLREIGGTGVNGTTNSDRTNYFEVVPSHEIETALWLESDRMGYLLALLNEASLKNQIDVVRNERRQRYDNVPYGLERFAVAAALYPEGHPYRYLTIGRHEDLENASVDDVSEFFQKWYVPSNATLVLAGDFEIDEAKALVDKWFGSFPKLPKPAHVAVPAPELSQNVRTELHDSFARLGRMHFVWHSPASLAEGDLELDVAAAALGSGGWGRLTKRLVDVEKLAQSVWVFQSGSGFSGTFDVIVTLSPGQPDAEAQRAQVTTAIQEEIDKLVAEGPTAVELARHVISVESGFVWGLEDLGGRANQLQWFNHYTGEPGYAQTYVERIRGVTPAAVKAAAAKWLTKPRAEIITIPVESAPKGAKQ</sequence>
<evidence type="ECO:0000313" key="9">
    <source>
        <dbReference type="EMBL" id="PRQ06173.1"/>
    </source>
</evidence>
<feature type="chain" id="PRO_5015667200" evidence="6">
    <location>
        <begin position="26"/>
        <end position="472"/>
    </location>
</feature>
<dbReference type="InterPro" id="IPR011765">
    <property type="entry name" value="Pept_M16_N"/>
</dbReference>
<evidence type="ECO:0000256" key="3">
    <source>
        <dbReference type="ARBA" id="ARBA00022801"/>
    </source>
</evidence>
<name>A0A2S9YM56_9BACT</name>
<dbReference type="SUPFAM" id="SSF63411">
    <property type="entry name" value="LuxS/MPP-like metallohydrolase"/>
    <property type="match status" value="2"/>
</dbReference>
<evidence type="ECO:0000259" key="7">
    <source>
        <dbReference type="Pfam" id="PF00675"/>
    </source>
</evidence>
<keyword evidence="6" id="KW-0732">Signal</keyword>
<reference evidence="9 10" key="1">
    <citation type="submission" date="2018-03" db="EMBL/GenBank/DDBJ databases">
        <title>Draft Genome Sequences of the Obligatory Marine Myxobacteria Enhygromyxa salina SWB007.</title>
        <authorList>
            <person name="Poehlein A."/>
            <person name="Moghaddam J.A."/>
            <person name="Harms H."/>
            <person name="Alanjari M."/>
            <person name="Koenig G.M."/>
            <person name="Daniel R."/>
            <person name="Schaeberle T.F."/>
        </authorList>
    </citation>
    <scope>NUCLEOTIDE SEQUENCE [LARGE SCALE GENOMIC DNA]</scope>
    <source>
        <strain evidence="9 10">SWB007</strain>
    </source>
</reference>
<organism evidence="9 10">
    <name type="scientific">Enhygromyxa salina</name>
    <dbReference type="NCBI Taxonomy" id="215803"/>
    <lineage>
        <taxon>Bacteria</taxon>
        <taxon>Pseudomonadati</taxon>
        <taxon>Myxococcota</taxon>
        <taxon>Polyangia</taxon>
        <taxon>Nannocystales</taxon>
        <taxon>Nannocystaceae</taxon>
        <taxon>Enhygromyxa</taxon>
    </lineage>
</organism>
<accession>A0A2S9YM56</accession>
<evidence type="ECO:0000256" key="5">
    <source>
        <dbReference type="ARBA" id="ARBA00023049"/>
    </source>
</evidence>
<dbReference type="GO" id="GO:0004222">
    <property type="term" value="F:metalloendopeptidase activity"/>
    <property type="evidence" value="ECO:0007669"/>
    <property type="project" value="UniProtKB-EC"/>
</dbReference>
<protein>
    <submittedName>
        <fullName evidence="9">Protease 3</fullName>
        <ecNumber evidence="9">3.4.24.55</ecNumber>
    </submittedName>
</protein>
<dbReference type="PANTHER" id="PTHR43690">
    <property type="entry name" value="NARDILYSIN"/>
    <property type="match status" value="1"/>
</dbReference>
<evidence type="ECO:0000256" key="6">
    <source>
        <dbReference type="SAM" id="SignalP"/>
    </source>
</evidence>
<dbReference type="EC" id="3.4.24.55" evidence="9"/>
<dbReference type="EMBL" id="PVNL01000083">
    <property type="protein sequence ID" value="PRQ06173.1"/>
    <property type="molecule type" value="Genomic_DNA"/>
</dbReference>
<evidence type="ECO:0000256" key="1">
    <source>
        <dbReference type="ARBA" id="ARBA00007261"/>
    </source>
</evidence>
<proteinExistence type="inferred from homology"/>
<dbReference type="GO" id="GO:0046872">
    <property type="term" value="F:metal ion binding"/>
    <property type="evidence" value="ECO:0007669"/>
    <property type="project" value="InterPro"/>
</dbReference>
<dbReference type="RefSeq" id="WP_106091149.1">
    <property type="nucleotide sequence ID" value="NZ_PVNL01000083.1"/>
</dbReference>
<keyword evidence="2 9" id="KW-0645">Protease</keyword>
<evidence type="ECO:0000256" key="4">
    <source>
        <dbReference type="ARBA" id="ARBA00022833"/>
    </source>
</evidence>
<dbReference type="PANTHER" id="PTHR43690:SF17">
    <property type="entry name" value="PROTEIN YHJJ"/>
    <property type="match status" value="1"/>
</dbReference>
<keyword evidence="3 9" id="KW-0378">Hydrolase</keyword>
<evidence type="ECO:0000313" key="10">
    <source>
        <dbReference type="Proteomes" id="UP000238823"/>
    </source>
</evidence>
<dbReference type="InterPro" id="IPR007863">
    <property type="entry name" value="Peptidase_M16_C"/>
</dbReference>
<evidence type="ECO:0000256" key="2">
    <source>
        <dbReference type="ARBA" id="ARBA00022670"/>
    </source>
</evidence>
<keyword evidence="4" id="KW-0862">Zinc</keyword>
<dbReference type="Pfam" id="PF05193">
    <property type="entry name" value="Peptidase_M16_C"/>
    <property type="match status" value="1"/>
</dbReference>
<dbReference type="AlphaFoldDB" id="A0A2S9YM56"/>
<keyword evidence="5" id="KW-0482">Metalloprotease</keyword>
<feature type="signal peptide" evidence="6">
    <location>
        <begin position="1"/>
        <end position="25"/>
    </location>
</feature>
<dbReference type="GO" id="GO:0006508">
    <property type="term" value="P:proteolysis"/>
    <property type="evidence" value="ECO:0007669"/>
    <property type="project" value="UniProtKB-KW"/>
</dbReference>
<evidence type="ECO:0000259" key="8">
    <source>
        <dbReference type="Pfam" id="PF05193"/>
    </source>
</evidence>
<dbReference type="OrthoDB" id="9811314at2"/>
<dbReference type="Proteomes" id="UP000238823">
    <property type="component" value="Unassembled WGS sequence"/>
</dbReference>
<dbReference type="InterPro" id="IPR050626">
    <property type="entry name" value="Peptidase_M16"/>
</dbReference>
<feature type="domain" description="Peptidase M16 N-terminal" evidence="7">
    <location>
        <begin position="56"/>
        <end position="175"/>
    </location>
</feature>
<dbReference type="Pfam" id="PF00675">
    <property type="entry name" value="Peptidase_M16"/>
    <property type="match status" value="1"/>
</dbReference>
<dbReference type="Gene3D" id="3.30.830.10">
    <property type="entry name" value="Metalloenzyme, LuxS/M16 peptidase-like"/>
    <property type="match status" value="2"/>
</dbReference>
<gene>
    <name evidence="9" type="primary">ptrA_2</name>
    <name evidence="9" type="ORF">ENSA7_42070</name>
</gene>
<dbReference type="InterPro" id="IPR011249">
    <property type="entry name" value="Metalloenz_LuxS/M16"/>
</dbReference>